<dbReference type="InterPro" id="IPR027417">
    <property type="entry name" value="P-loop_NTPase"/>
</dbReference>
<dbReference type="EMBL" id="HBIM01003097">
    <property type="protein sequence ID" value="CAE0404573.1"/>
    <property type="molecule type" value="Transcribed_RNA"/>
</dbReference>
<gene>
    <name evidence="1" type="ORF">ACOF00016_LOCUS2683</name>
</gene>
<reference evidence="1" key="1">
    <citation type="submission" date="2021-01" db="EMBL/GenBank/DDBJ databases">
        <authorList>
            <person name="Corre E."/>
            <person name="Pelletier E."/>
            <person name="Niang G."/>
            <person name="Scheremetjew M."/>
            <person name="Finn R."/>
            <person name="Kale V."/>
            <person name="Holt S."/>
            <person name="Cochrane G."/>
            <person name="Meng A."/>
            <person name="Brown T."/>
            <person name="Cohen L."/>
        </authorList>
    </citation>
    <scope>NUCLEOTIDE SEQUENCE</scope>
    <source>
        <strain evidence="1">CCMP127</strain>
    </source>
</reference>
<name>A0A7S3P5D6_9STRA</name>
<dbReference type="Gene3D" id="3.40.50.300">
    <property type="entry name" value="P-loop containing nucleotide triphosphate hydrolases"/>
    <property type="match status" value="1"/>
</dbReference>
<evidence type="ECO:0000313" key="1">
    <source>
        <dbReference type="EMBL" id="CAE0404573.1"/>
    </source>
</evidence>
<dbReference type="AlphaFoldDB" id="A0A7S3P5D6"/>
<accession>A0A7S3P5D6</accession>
<dbReference type="SUPFAM" id="SSF52540">
    <property type="entry name" value="P-loop containing nucleoside triphosphate hydrolases"/>
    <property type="match status" value="1"/>
</dbReference>
<proteinExistence type="predicted"/>
<organism evidence="1">
    <name type="scientific">Amphora coffeiformis</name>
    <dbReference type="NCBI Taxonomy" id="265554"/>
    <lineage>
        <taxon>Eukaryota</taxon>
        <taxon>Sar</taxon>
        <taxon>Stramenopiles</taxon>
        <taxon>Ochrophyta</taxon>
        <taxon>Bacillariophyta</taxon>
        <taxon>Bacillariophyceae</taxon>
        <taxon>Bacillariophycidae</taxon>
        <taxon>Thalassiophysales</taxon>
        <taxon>Catenulaceae</taxon>
        <taxon>Amphora</taxon>
    </lineage>
</organism>
<protein>
    <submittedName>
        <fullName evidence="1">Uncharacterized protein</fullName>
    </submittedName>
</protein>
<sequence>MLDDVKGRRDILNDCDSVSAGCTGSKALMVQTSNLTRDVAHNFGFVSYSRREILTKYLSTVRNTVMKGMGENNVLEGDLNYVETNRSNPVDIFRSNDRQQDKEYAIVVAGESGAGKTCFSYLVAEEAEYNILYKSLSVKKNSAETKETRKRTHTQMNEQLATSKSRQTLEDVLGERDSEEYPDLNEFLRNFVCLWEANGNPETLTKNTNLELLYTIKTKLNRNRDAWAKKILDLCIKEALCDKDHKKEFDRWLNGLWEKTDRPKNLAIIIDEVVDTDLAEGLVSTVRETTATYSRLVQDHVRLVIVGTGLDQIRYGDRVGTNPALSRLIVVQKPDIRKICGGKANLTELECNAILQGGFSQFLCSNSRMLFRSLIPIMKIKFHHQDANGLDEADRSHRLQERLKDVGSTRCLMDHAPRYYVNQNSVGNLKSRSRDNLLAFAFFHHQKNEMDKILHLNNTSKRHSQNAVEFEHDQLIRNMEKAQQPVLEGDDTIFNRGLVCLSGTSSA</sequence>